<organism evidence="3 4">
    <name type="scientific">Knufia fluminis</name>
    <dbReference type="NCBI Taxonomy" id="191047"/>
    <lineage>
        <taxon>Eukaryota</taxon>
        <taxon>Fungi</taxon>
        <taxon>Dikarya</taxon>
        <taxon>Ascomycota</taxon>
        <taxon>Pezizomycotina</taxon>
        <taxon>Eurotiomycetes</taxon>
        <taxon>Chaetothyriomycetidae</taxon>
        <taxon>Chaetothyriales</taxon>
        <taxon>Trichomeriaceae</taxon>
        <taxon>Knufia</taxon>
    </lineage>
</organism>
<dbReference type="SUPFAM" id="SSF51735">
    <property type="entry name" value="NAD(P)-binding Rossmann-fold domains"/>
    <property type="match status" value="1"/>
</dbReference>
<protein>
    <submittedName>
        <fullName evidence="3">Uncharacterized protein</fullName>
    </submittedName>
</protein>
<evidence type="ECO:0000256" key="1">
    <source>
        <dbReference type="ARBA" id="ARBA00006484"/>
    </source>
</evidence>
<sequence>MGFLYSQFFVTPKLPKRSFAGETIIVTGSNIGLGKEAARHIASLGVGKLILAVRSIQKGEEAKRDIVNTTKVDASTIEVWQLDLGSFESVKDFAKRASALPRIDVLLENAGIAAEKFQLMEGHESTVTVNVISTFLLAFLMVPKLKEVSKQYNIQPRLVIVSSEVHGYTDLPERKADKIFEELDVQSRADMGSRYPVSKLLEVLVVREIAPKLEGTGVIMNMLNPGLCHSGLSRDYTGLFSYFFEFMKFCIARRTDVGARTLVCSAAAGGESHGKYMHDGLVNEGEVSKFVKSEEGVKTRQRVWAELKDILNKIEPGVTGNL</sequence>
<name>A0AAN8I3Z2_9EURO</name>
<keyword evidence="4" id="KW-1185">Reference proteome</keyword>
<comment type="caution">
    <text evidence="3">The sequence shown here is derived from an EMBL/GenBank/DDBJ whole genome shotgun (WGS) entry which is preliminary data.</text>
</comment>
<evidence type="ECO:0000313" key="3">
    <source>
        <dbReference type="EMBL" id="KAK5948846.1"/>
    </source>
</evidence>
<dbReference type="Proteomes" id="UP001316803">
    <property type="component" value="Unassembled WGS sequence"/>
</dbReference>
<dbReference type="PANTHER" id="PTHR43157">
    <property type="entry name" value="PHOSPHATIDYLINOSITOL-GLYCAN BIOSYNTHESIS CLASS F PROTEIN-RELATED"/>
    <property type="match status" value="1"/>
</dbReference>
<keyword evidence="2" id="KW-0560">Oxidoreductase</keyword>
<dbReference type="Pfam" id="PF00106">
    <property type="entry name" value="adh_short"/>
    <property type="match status" value="1"/>
</dbReference>
<evidence type="ECO:0000256" key="2">
    <source>
        <dbReference type="ARBA" id="ARBA00023002"/>
    </source>
</evidence>
<gene>
    <name evidence="3" type="ORF">OHC33_010097</name>
</gene>
<dbReference type="InterPro" id="IPR036291">
    <property type="entry name" value="NAD(P)-bd_dom_sf"/>
</dbReference>
<proteinExistence type="inferred from homology"/>
<dbReference type="AlphaFoldDB" id="A0AAN8I3Z2"/>
<dbReference type="PRINTS" id="PR00081">
    <property type="entry name" value="GDHRDH"/>
</dbReference>
<reference evidence="3 4" key="1">
    <citation type="submission" date="2022-12" db="EMBL/GenBank/DDBJ databases">
        <title>Genomic features and morphological characterization of a novel Knufia sp. strain isolated from spacecraft assembly facility.</title>
        <authorList>
            <person name="Teixeira M."/>
            <person name="Chander A.M."/>
            <person name="Stajich J.E."/>
            <person name="Venkateswaran K."/>
        </authorList>
    </citation>
    <scope>NUCLEOTIDE SEQUENCE [LARGE SCALE GENOMIC DNA]</scope>
    <source>
        <strain evidence="3 4">FJI-L2-BK-P2</strain>
    </source>
</reference>
<comment type="similarity">
    <text evidence="1">Belongs to the short-chain dehydrogenases/reductases (SDR) family.</text>
</comment>
<dbReference type="EMBL" id="JAKLMC020000042">
    <property type="protein sequence ID" value="KAK5948846.1"/>
    <property type="molecule type" value="Genomic_DNA"/>
</dbReference>
<dbReference type="Gene3D" id="3.40.50.720">
    <property type="entry name" value="NAD(P)-binding Rossmann-like Domain"/>
    <property type="match status" value="1"/>
</dbReference>
<accession>A0AAN8I3Z2</accession>
<dbReference type="InterPro" id="IPR002347">
    <property type="entry name" value="SDR_fam"/>
</dbReference>
<evidence type="ECO:0000313" key="4">
    <source>
        <dbReference type="Proteomes" id="UP001316803"/>
    </source>
</evidence>
<dbReference type="GO" id="GO:0016491">
    <property type="term" value="F:oxidoreductase activity"/>
    <property type="evidence" value="ECO:0007669"/>
    <property type="project" value="UniProtKB-KW"/>
</dbReference>
<dbReference type="PANTHER" id="PTHR43157:SF31">
    <property type="entry name" value="PHOSPHATIDYLINOSITOL-GLYCAN BIOSYNTHESIS CLASS F PROTEIN"/>
    <property type="match status" value="1"/>
</dbReference>